<dbReference type="Proteomes" id="UP000266673">
    <property type="component" value="Unassembled WGS sequence"/>
</dbReference>
<name>A0A397TWJ1_9GLOM</name>
<reference evidence="1 2" key="1">
    <citation type="submission" date="2018-06" db="EMBL/GenBank/DDBJ databases">
        <title>Comparative genomics reveals the genomic features of Rhizophagus irregularis, R. cerebriforme, R. diaphanum and Gigaspora rosea, and their symbiotic lifestyle signature.</title>
        <authorList>
            <person name="Morin E."/>
            <person name="San Clemente H."/>
            <person name="Chen E.C.H."/>
            <person name="De La Providencia I."/>
            <person name="Hainaut M."/>
            <person name="Kuo A."/>
            <person name="Kohler A."/>
            <person name="Murat C."/>
            <person name="Tang N."/>
            <person name="Roy S."/>
            <person name="Loubradou J."/>
            <person name="Henrissat B."/>
            <person name="Grigoriev I.V."/>
            <person name="Corradi N."/>
            <person name="Roux C."/>
            <person name="Martin F.M."/>
        </authorList>
    </citation>
    <scope>NUCLEOTIDE SEQUENCE [LARGE SCALE GENOMIC DNA]</scope>
    <source>
        <strain evidence="1 2">DAOM 194757</strain>
    </source>
</reference>
<comment type="caution">
    <text evidence="1">The sequence shown here is derived from an EMBL/GenBank/DDBJ whole genome shotgun (WGS) entry which is preliminary data.</text>
</comment>
<dbReference type="AlphaFoldDB" id="A0A397TWJ1"/>
<protein>
    <submittedName>
        <fullName evidence="1">Uncharacterized protein</fullName>
    </submittedName>
</protein>
<dbReference type="EMBL" id="QKWP01002936">
    <property type="protein sequence ID" value="RIB01791.1"/>
    <property type="molecule type" value="Genomic_DNA"/>
</dbReference>
<evidence type="ECO:0000313" key="2">
    <source>
        <dbReference type="Proteomes" id="UP000266673"/>
    </source>
</evidence>
<organism evidence="1 2">
    <name type="scientific">Gigaspora rosea</name>
    <dbReference type="NCBI Taxonomy" id="44941"/>
    <lineage>
        <taxon>Eukaryota</taxon>
        <taxon>Fungi</taxon>
        <taxon>Fungi incertae sedis</taxon>
        <taxon>Mucoromycota</taxon>
        <taxon>Glomeromycotina</taxon>
        <taxon>Glomeromycetes</taxon>
        <taxon>Diversisporales</taxon>
        <taxon>Gigasporaceae</taxon>
        <taxon>Gigaspora</taxon>
    </lineage>
</organism>
<accession>A0A397TWJ1</accession>
<gene>
    <name evidence="1" type="ORF">C2G38_2229654</name>
</gene>
<proteinExistence type="predicted"/>
<keyword evidence="2" id="KW-1185">Reference proteome</keyword>
<dbReference type="OrthoDB" id="2447818at2759"/>
<sequence>MVLFFIVSTYQRPKAEKLDCIFADLVNRYKAIHLRACGTSELQTWQHADSPNVAMNLLKYHTYISKLVEHHTSLATYSICQTHYNQVINTNQFYQHIVGSVQENKRSQLDDLMVKLDRTKRLLESVQIDQLQEAYDNIIELQNLYSEKYEHIETLTEQ</sequence>
<evidence type="ECO:0000313" key="1">
    <source>
        <dbReference type="EMBL" id="RIB01791.1"/>
    </source>
</evidence>